<name>A0A173LQP9_9ACTN</name>
<feature type="transmembrane region" description="Helical" evidence="8">
    <location>
        <begin position="33"/>
        <end position="53"/>
    </location>
</feature>
<protein>
    <submittedName>
        <fullName evidence="9">Polyprenol-phosphate-mannose-dependent alpha-(1-2)-phosphatidylinositol mannoside mannosyltransferase</fullName>
    </submittedName>
</protein>
<evidence type="ECO:0000313" key="9">
    <source>
        <dbReference type="EMBL" id="ANI94104.1"/>
    </source>
</evidence>
<feature type="transmembrane region" description="Helical" evidence="8">
    <location>
        <begin position="145"/>
        <end position="162"/>
    </location>
</feature>
<dbReference type="OrthoDB" id="9774600at2"/>
<feature type="transmembrane region" description="Helical" evidence="8">
    <location>
        <begin position="354"/>
        <end position="372"/>
    </location>
</feature>
<dbReference type="GO" id="GO:0016758">
    <property type="term" value="F:hexosyltransferase activity"/>
    <property type="evidence" value="ECO:0007669"/>
    <property type="project" value="InterPro"/>
</dbReference>
<gene>
    <name evidence="9" type="ORF">BJL86_3345</name>
</gene>
<feature type="transmembrane region" description="Helical" evidence="8">
    <location>
        <begin position="174"/>
        <end position="192"/>
    </location>
</feature>
<dbReference type="GO" id="GO:0005886">
    <property type="term" value="C:plasma membrane"/>
    <property type="evidence" value="ECO:0007669"/>
    <property type="project" value="UniProtKB-SubCell"/>
</dbReference>
<feature type="transmembrane region" description="Helical" evidence="8">
    <location>
        <begin position="212"/>
        <end position="233"/>
    </location>
</feature>
<evidence type="ECO:0000256" key="1">
    <source>
        <dbReference type="ARBA" id="ARBA00004651"/>
    </source>
</evidence>
<evidence type="ECO:0000256" key="8">
    <source>
        <dbReference type="SAM" id="Phobius"/>
    </source>
</evidence>
<feature type="transmembrane region" description="Helical" evidence="8">
    <location>
        <begin position="121"/>
        <end position="139"/>
    </location>
</feature>
<feature type="transmembrane region" description="Helical" evidence="8">
    <location>
        <begin position="240"/>
        <end position="261"/>
    </location>
</feature>
<dbReference type="KEGG" id="dtm:BJL86_3345"/>
<accession>A0A173LQP9</accession>
<feature type="transmembrane region" description="Helical" evidence="8">
    <location>
        <begin position="303"/>
        <end position="323"/>
    </location>
</feature>
<evidence type="ECO:0000256" key="3">
    <source>
        <dbReference type="ARBA" id="ARBA00022679"/>
    </source>
</evidence>
<keyword evidence="4 8" id="KW-0812">Transmembrane</keyword>
<reference evidence="9 10" key="1">
    <citation type="submission" date="2016-06" db="EMBL/GenBank/DDBJ databases">
        <title>Complete genome sequence of a saline-alkali tolerant type strain Dietzia timorensis ID05-A0528T.</title>
        <authorList>
            <person name="Wu X."/>
        </authorList>
    </citation>
    <scope>NUCLEOTIDE SEQUENCE [LARGE SCALE GENOMIC DNA]</scope>
    <source>
        <strain evidence="9 10">ID05-A0528</strain>
    </source>
</reference>
<evidence type="ECO:0000256" key="2">
    <source>
        <dbReference type="ARBA" id="ARBA00022475"/>
    </source>
</evidence>
<proteinExistence type="inferred from homology"/>
<evidence type="ECO:0000313" key="10">
    <source>
        <dbReference type="Proteomes" id="UP000186104"/>
    </source>
</evidence>
<dbReference type="Proteomes" id="UP000186104">
    <property type="component" value="Chromosome"/>
</dbReference>
<evidence type="ECO:0000256" key="6">
    <source>
        <dbReference type="ARBA" id="ARBA00023136"/>
    </source>
</evidence>
<keyword evidence="2" id="KW-1003">Cell membrane</keyword>
<dbReference type="AlphaFoldDB" id="A0A173LQP9"/>
<dbReference type="Pfam" id="PF09594">
    <property type="entry name" value="GT87"/>
    <property type="match status" value="1"/>
</dbReference>
<evidence type="ECO:0000256" key="4">
    <source>
        <dbReference type="ARBA" id="ARBA00022692"/>
    </source>
</evidence>
<keyword evidence="3 9" id="KW-0808">Transferase</keyword>
<keyword evidence="10" id="KW-1185">Reference proteome</keyword>
<feature type="transmembrane region" description="Helical" evidence="8">
    <location>
        <begin position="416"/>
        <end position="439"/>
    </location>
</feature>
<keyword evidence="6 8" id="KW-0472">Membrane</keyword>
<dbReference type="STRING" id="499555.BJL86_3345"/>
<evidence type="ECO:0000256" key="7">
    <source>
        <dbReference type="ARBA" id="ARBA00024033"/>
    </source>
</evidence>
<keyword evidence="5 8" id="KW-1133">Transmembrane helix</keyword>
<dbReference type="EMBL" id="CP015961">
    <property type="protein sequence ID" value="ANI94104.1"/>
    <property type="molecule type" value="Genomic_DNA"/>
</dbReference>
<comment type="similarity">
    <text evidence="7">Belongs to the glycosyltransferase 87 family.</text>
</comment>
<dbReference type="InterPro" id="IPR018584">
    <property type="entry name" value="GT87"/>
</dbReference>
<comment type="subcellular location">
    <subcellularLocation>
        <location evidence="1">Cell membrane</location>
        <topology evidence="1">Multi-pass membrane protein</topology>
    </subcellularLocation>
</comment>
<evidence type="ECO:0000256" key="5">
    <source>
        <dbReference type="ARBA" id="ARBA00022989"/>
    </source>
</evidence>
<sequence>MGLARGWHVTSPARRAQLSGAVAALVSRRSWGIVWLIALAVSAAIHVLGFPGLQDHPPYRIDFDVYRTGGQVVLDGGDIFAILPALAQGDHLPFTYPPIAALIFTLFTFVPLGVGSTLMTLASIAGLGYCLVLVARFTWNISARTAIGLTLPLLALGLWIGPVRETLLFGQINILLMVGILAGLLAGTAPWRPSGRTDGGGNPARASLWGPLLVGLVSAVKLTPLVFGLYYLARRDFRGAAAMTAGFAASTGIGFAVLPGASVEYWTTTLLSSERIGAPSFATNQGFNGLLQRLVGEGTTASAIWVALSIASIAVIGILAWALSRAGRPADAALAVALVSLFASPVTWGHHWVWIVPFAIVVLRIALPRLTSDAAPLPAPLVRYARILAVAGALIFYATPYWLVPHNDGAEQNWSVLDHIVGNAFVLWALAYLVLLAWWARVPQSAEPAGKVSPANG</sequence>
<keyword evidence="9" id="KW-0328">Glycosyltransferase</keyword>
<organism evidence="9 10">
    <name type="scientific">Dietzia timorensis</name>
    <dbReference type="NCBI Taxonomy" id="499555"/>
    <lineage>
        <taxon>Bacteria</taxon>
        <taxon>Bacillati</taxon>
        <taxon>Actinomycetota</taxon>
        <taxon>Actinomycetes</taxon>
        <taxon>Mycobacteriales</taxon>
        <taxon>Dietziaceae</taxon>
        <taxon>Dietzia</taxon>
    </lineage>
</organism>
<feature type="transmembrane region" description="Helical" evidence="8">
    <location>
        <begin position="384"/>
        <end position="404"/>
    </location>
</feature>